<evidence type="ECO:0000313" key="2">
    <source>
        <dbReference type="Proteomes" id="UP001276150"/>
    </source>
</evidence>
<accession>A0ABU4DVL2</accession>
<gene>
    <name evidence="1" type="ORF">ORD21_17655</name>
</gene>
<keyword evidence="2" id="KW-1185">Reference proteome</keyword>
<protein>
    <submittedName>
        <fullName evidence="1">Uncharacterized protein</fullName>
    </submittedName>
</protein>
<dbReference type="RefSeq" id="WP_317641779.1">
    <property type="nucleotide sequence ID" value="NZ_JAPMIV010000062.1"/>
</dbReference>
<organism evidence="1 2">
    <name type="scientific">Deinococcus arenicola</name>
    <dbReference type="NCBI Taxonomy" id="2994950"/>
    <lineage>
        <taxon>Bacteria</taxon>
        <taxon>Thermotogati</taxon>
        <taxon>Deinococcota</taxon>
        <taxon>Deinococci</taxon>
        <taxon>Deinococcales</taxon>
        <taxon>Deinococcaceae</taxon>
        <taxon>Deinococcus</taxon>
    </lineage>
</organism>
<sequence length="62" mass="7166">MIRLSEIHALARTLDLDEWGLRDAAEIALHRLLPLRLPQLSAAEMSTVRDYLSRRLPEPEFV</sequence>
<evidence type="ECO:0000313" key="1">
    <source>
        <dbReference type="EMBL" id="MDV6376423.1"/>
    </source>
</evidence>
<dbReference type="Proteomes" id="UP001276150">
    <property type="component" value="Unassembled WGS sequence"/>
</dbReference>
<reference evidence="1 2" key="1">
    <citation type="submission" date="2022-11" db="EMBL/GenBank/DDBJ databases">
        <title>Deinococcus ZS9-10, Low Temperature and Draught-tolerating, UV-resistant Bacteria from Continental Antarctica.</title>
        <authorList>
            <person name="Cheng L."/>
        </authorList>
    </citation>
    <scope>NUCLEOTIDE SEQUENCE [LARGE SCALE GENOMIC DNA]</scope>
    <source>
        <strain evidence="1 2">ZS9-10</strain>
    </source>
</reference>
<comment type="caution">
    <text evidence="1">The sequence shown here is derived from an EMBL/GenBank/DDBJ whole genome shotgun (WGS) entry which is preliminary data.</text>
</comment>
<name>A0ABU4DVL2_9DEIO</name>
<proteinExistence type="predicted"/>
<dbReference type="EMBL" id="JAPMIV010000062">
    <property type="protein sequence ID" value="MDV6376423.1"/>
    <property type="molecule type" value="Genomic_DNA"/>
</dbReference>